<dbReference type="EMBL" id="JAFLQZ010000026">
    <property type="protein sequence ID" value="MBO0360907.1"/>
    <property type="molecule type" value="Genomic_DNA"/>
</dbReference>
<keyword evidence="1" id="KW-0812">Transmembrane</keyword>
<feature type="transmembrane region" description="Helical" evidence="1">
    <location>
        <begin position="93"/>
        <end position="113"/>
    </location>
</feature>
<protein>
    <submittedName>
        <fullName evidence="2">Uncharacterized protein</fullName>
    </submittedName>
</protein>
<comment type="caution">
    <text evidence="2">The sequence shown here is derived from an EMBL/GenBank/DDBJ whole genome shotgun (WGS) entry which is preliminary data.</text>
</comment>
<reference evidence="2" key="1">
    <citation type="submission" date="2021-03" db="EMBL/GenBank/DDBJ databases">
        <authorList>
            <person name="Kim M.K."/>
        </authorList>
    </citation>
    <scope>NUCLEOTIDE SEQUENCE</scope>
    <source>
        <strain evidence="2">BT186</strain>
    </source>
</reference>
<organism evidence="2 3">
    <name type="scientific">Hymenobacter telluris</name>
    <dbReference type="NCBI Taxonomy" id="2816474"/>
    <lineage>
        <taxon>Bacteria</taxon>
        <taxon>Pseudomonadati</taxon>
        <taxon>Bacteroidota</taxon>
        <taxon>Cytophagia</taxon>
        <taxon>Cytophagales</taxon>
        <taxon>Hymenobacteraceae</taxon>
        <taxon>Hymenobacter</taxon>
    </lineage>
</organism>
<name>A0A939F220_9BACT</name>
<keyword evidence="3" id="KW-1185">Reference proteome</keyword>
<evidence type="ECO:0000256" key="1">
    <source>
        <dbReference type="SAM" id="Phobius"/>
    </source>
</evidence>
<keyword evidence="1" id="KW-0472">Membrane</keyword>
<evidence type="ECO:0000313" key="3">
    <source>
        <dbReference type="Proteomes" id="UP000664144"/>
    </source>
</evidence>
<evidence type="ECO:0000313" key="2">
    <source>
        <dbReference type="EMBL" id="MBO0360907.1"/>
    </source>
</evidence>
<feature type="transmembrane region" description="Helical" evidence="1">
    <location>
        <begin position="125"/>
        <end position="146"/>
    </location>
</feature>
<dbReference type="AlphaFoldDB" id="A0A939F220"/>
<dbReference type="RefSeq" id="WP_206986817.1">
    <property type="nucleotide sequence ID" value="NZ_JAFLQZ010000026.1"/>
</dbReference>
<gene>
    <name evidence="2" type="ORF">J0X19_23305</name>
</gene>
<sequence length="212" mass="23763">MADEYAEKMSRKSLSELQLYVLNRAEYREDAVLAALNELERRGEQPAEAAAIRAELLPIVEQQRQEQAKLVNASPVADILPGQAAATEEGPALYSPGTIVLFSFFVGGILMTINMFKLKEVGKALRIMLFVAVMLGCYYYVHWAAIPNQTQMIISVVVQLVAIFAYLLYFWPRYVGARPYVSRQWLPAMFICLLIIGGMYYLLMSAGVALPK</sequence>
<dbReference type="Proteomes" id="UP000664144">
    <property type="component" value="Unassembled WGS sequence"/>
</dbReference>
<proteinExistence type="predicted"/>
<accession>A0A939F220</accession>
<feature type="transmembrane region" description="Helical" evidence="1">
    <location>
        <begin position="152"/>
        <end position="172"/>
    </location>
</feature>
<keyword evidence="1" id="KW-1133">Transmembrane helix</keyword>
<feature type="transmembrane region" description="Helical" evidence="1">
    <location>
        <begin position="184"/>
        <end position="203"/>
    </location>
</feature>